<sequence>MKQDIKIEIKVTRNGEVTRYKKSLKPGEAVIGRIGGVMLKAQEDEAIHSKATN</sequence>
<protein>
    <submittedName>
        <fullName evidence="1">Uncharacterized protein</fullName>
    </submittedName>
</protein>
<accession>A0A2D1GPF7</accession>
<organism evidence="1 2">
    <name type="scientific">Escherichia phage SRT8</name>
    <dbReference type="NCBI Taxonomy" id="2496545"/>
    <lineage>
        <taxon>Viruses</taxon>
        <taxon>Duplodnaviria</taxon>
        <taxon>Heunggongvirae</taxon>
        <taxon>Uroviricota</taxon>
        <taxon>Caudoviricetes</taxon>
        <taxon>Drexlerviridae</taxon>
        <taxon>Tunavirinae</taxon>
        <taxon>Sertoctavirus</taxon>
        <taxon>Sertoctavirus SRT8</taxon>
    </lineage>
</organism>
<dbReference type="KEGG" id="vg:40091900"/>
<name>A0A2D1GPF7_9CAUD</name>
<dbReference type="RefSeq" id="YP_009615438.1">
    <property type="nucleotide sequence ID" value="NC_042043.1"/>
</dbReference>
<dbReference type="EMBL" id="MF996376">
    <property type="protein sequence ID" value="ATN93813.1"/>
    <property type="molecule type" value="Genomic_DNA"/>
</dbReference>
<dbReference type="Proteomes" id="UP000228763">
    <property type="component" value="Segment"/>
</dbReference>
<reference evidence="1 2" key="1">
    <citation type="submission" date="2017-09" db="EMBL/GenBank/DDBJ databases">
        <title>Complete genome sequence analysis of the novel Escherichia coli phage SRT8.</title>
        <authorList>
            <person name="Fan X."/>
            <person name="Zhao K."/>
            <person name="Song S."/>
            <person name="Zhao Z."/>
        </authorList>
    </citation>
    <scope>NUCLEOTIDE SEQUENCE [LARGE SCALE GENOMIC DNA]</scope>
</reference>
<evidence type="ECO:0000313" key="2">
    <source>
        <dbReference type="Proteomes" id="UP000228763"/>
    </source>
</evidence>
<dbReference type="GeneID" id="40091900"/>
<keyword evidence="2" id="KW-1185">Reference proteome</keyword>
<evidence type="ECO:0000313" key="1">
    <source>
        <dbReference type="EMBL" id="ATN93813.1"/>
    </source>
</evidence>
<proteinExistence type="predicted"/>